<dbReference type="AlphaFoldDB" id="A0A6C2C7J7"/>
<proteinExistence type="predicted"/>
<dbReference type="InterPro" id="IPR036412">
    <property type="entry name" value="HAD-like_sf"/>
</dbReference>
<reference evidence="2 3" key="1">
    <citation type="submission" date="2019-01" db="EMBL/GenBank/DDBJ databases">
        <title>Zoogloea oleivorans genome sequencing and assembly.</title>
        <authorList>
            <person name="Tancsics A."/>
            <person name="Farkas M."/>
            <person name="Kriszt B."/>
            <person name="Maroti G."/>
            <person name="Horvath B."/>
        </authorList>
    </citation>
    <scope>NUCLEOTIDE SEQUENCE [LARGE SCALE GENOMIC DNA]</scope>
    <source>
        <strain evidence="2 3">Buc</strain>
    </source>
</reference>
<protein>
    <submittedName>
        <fullName evidence="2">HAD family hydrolase</fullName>
    </submittedName>
</protein>
<dbReference type="PANTHER" id="PTHR43316:SF3">
    <property type="entry name" value="HALOACID DEHALOGENASE, TYPE II (AFU_ORTHOLOGUE AFUA_2G07750)-RELATED"/>
    <property type="match status" value="1"/>
</dbReference>
<dbReference type="GO" id="GO:0016787">
    <property type="term" value="F:hydrolase activity"/>
    <property type="evidence" value="ECO:0007669"/>
    <property type="project" value="UniProtKB-KW"/>
</dbReference>
<dbReference type="Proteomes" id="UP000389128">
    <property type="component" value="Unassembled WGS sequence"/>
</dbReference>
<dbReference type="NCBIfam" id="TIGR01509">
    <property type="entry name" value="HAD-SF-IA-v3"/>
    <property type="match status" value="1"/>
</dbReference>
<name>A0A6C2C7J7_9RHOO</name>
<gene>
    <name evidence="2" type="ORF">ETQ85_25510</name>
</gene>
<dbReference type="EMBL" id="SDKK01000062">
    <property type="protein sequence ID" value="TYC50000.1"/>
    <property type="molecule type" value="Genomic_DNA"/>
</dbReference>
<evidence type="ECO:0000256" key="1">
    <source>
        <dbReference type="ARBA" id="ARBA00022801"/>
    </source>
</evidence>
<evidence type="ECO:0000313" key="3">
    <source>
        <dbReference type="Proteomes" id="UP000389128"/>
    </source>
</evidence>
<keyword evidence="3" id="KW-1185">Reference proteome</keyword>
<keyword evidence="1 2" id="KW-0378">Hydrolase</keyword>
<dbReference type="InterPro" id="IPR023214">
    <property type="entry name" value="HAD_sf"/>
</dbReference>
<dbReference type="PANTHER" id="PTHR43316">
    <property type="entry name" value="HYDROLASE, HALOACID DELAHOGENASE-RELATED"/>
    <property type="match status" value="1"/>
</dbReference>
<dbReference type="Pfam" id="PF00702">
    <property type="entry name" value="Hydrolase"/>
    <property type="match status" value="1"/>
</dbReference>
<dbReference type="OrthoDB" id="264363at2"/>
<dbReference type="NCBIfam" id="TIGR01549">
    <property type="entry name" value="HAD-SF-IA-v1"/>
    <property type="match status" value="1"/>
</dbReference>
<dbReference type="SFLD" id="SFLDS00003">
    <property type="entry name" value="Haloacid_Dehalogenase"/>
    <property type="match status" value="1"/>
</dbReference>
<dbReference type="SUPFAM" id="SSF56784">
    <property type="entry name" value="HAD-like"/>
    <property type="match status" value="1"/>
</dbReference>
<organism evidence="2 3">
    <name type="scientific">Zoogloea oleivorans</name>
    <dbReference type="NCBI Taxonomy" id="1552750"/>
    <lineage>
        <taxon>Bacteria</taxon>
        <taxon>Pseudomonadati</taxon>
        <taxon>Pseudomonadota</taxon>
        <taxon>Betaproteobacteria</taxon>
        <taxon>Rhodocyclales</taxon>
        <taxon>Zoogloeaceae</taxon>
        <taxon>Zoogloea</taxon>
    </lineage>
</organism>
<dbReference type="SFLD" id="SFLDG01129">
    <property type="entry name" value="C1.5:_HAD__Beta-PGM__Phosphata"/>
    <property type="match status" value="1"/>
</dbReference>
<evidence type="ECO:0000313" key="2">
    <source>
        <dbReference type="EMBL" id="TYC50000.1"/>
    </source>
</evidence>
<comment type="caution">
    <text evidence="2">The sequence shown here is derived from an EMBL/GenBank/DDBJ whole genome shotgun (WGS) entry which is preliminary data.</text>
</comment>
<dbReference type="Gene3D" id="3.40.50.1000">
    <property type="entry name" value="HAD superfamily/HAD-like"/>
    <property type="match status" value="1"/>
</dbReference>
<dbReference type="PRINTS" id="PR00413">
    <property type="entry name" value="HADHALOGNASE"/>
</dbReference>
<accession>A0A6C2C7J7</accession>
<dbReference type="InterPro" id="IPR051540">
    <property type="entry name" value="S-2-haloacid_dehalogenase"/>
</dbReference>
<dbReference type="InterPro" id="IPR006439">
    <property type="entry name" value="HAD-SF_hydro_IA"/>
</dbReference>
<sequence length="238" mass="26289">MTTMVGPLRYMQQNVLTLVGLSPDRTSHETKMIKAILFDAFGTLAEIAERRRPYAKLLSLADTESRPTDADYAAIVMGRDWKIHEITDWLGVTQTQAQEAGVFEGLATELLSMSLFPETAEILAHLRACGLKLGICSNLAQPYAAPLRSLLPIEMDEYVWSFEVGAIKPDPIIYQAACDALKVKPEEILMVGDTYNADCLGPRRFGMQAVHLARVGHSPDRTFLKSLSDLHTLLAARG</sequence>